<sequence length="128" mass="14511">MILGIDLGQKTTGLAISEGRLATSYKTITHKSQKEALFKILEICSEESIDKIVLGYVQGKIGKLFENFAKEFRKVKPNVEVVMVDETLTTRQAIETMIKLQLSKKARQKKEHEIAAVLILQSYLDERD</sequence>
<dbReference type="EMBL" id="LBYQ01000002">
    <property type="protein sequence ID" value="KKR55624.1"/>
    <property type="molecule type" value="Genomic_DNA"/>
</dbReference>
<dbReference type="InterPro" id="IPR012337">
    <property type="entry name" value="RNaseH-like_sf"/>
</dbReference>
<comment type="function">
    <text evidence="5">Could be a nuclease involved in processing of the 5'-end of pre-16S rRNA.</text>
</comment>
<evidence type="ECO:0000313" key="7">
    <source>
        <dbReference type="EMBL" id="KKR55624.1"/>
    </source>
</evidence>
<dbReference type="NCBIfam" id="TIGR00250">
    <property type="entry name" value="RNAse_H_YqgF"/>
    <property type="match status" value="1"/>
</dbReference>
<dbReference type="PANTHER" id="PTHR33317">
    <property type="entry name" value="POLYNUCLEOTIDYL TRANSFERASE, RIBONUCLEASE H-LIKE SUPERFAMILY PROTEIN"/>
    <property type="match status" value="1"/>
</dbReference>
<dbReference type="SMART" id="SM00732">
    <property type="entry name" value="YqgFc"/>
    <property type="match status" value="1"/>
</dbReference>
<dbReference type="AlphaFoldDB" id="A0A0G0RSI8"/>
<comment type="caution">
    <text evidence="7">The sequence shown here is derived from an EMBL/GenBank/DDBJ whole genome shotgun (WGS) entry which is preliminary data.</text>
</comment>
<dbReference type="Gene3D" id="3.30.420.140">
    <property type="entry name" value="YqgF/RNase H-like domain"/>
    <property type="match status" value="1"/>
</dbReference>
<name>A0A0G0RSI8_9BACT</name>
<evidence type="ECO:0000256" key="2">
    <source>
        <dbReference type="ARBA" id="ARBA00022517"/>
    </source>
</evidence>
<dbReference type="SUPFAM" id="SSF53098">
    <property type="entry name" value="Ribonuclease H-like"/>
    <property type="match status" value="1"/>
</dbReference>
<dbReference type="GO" id="GO:0005737">
    <property type="term" value="C:cytoplasm"/>
    <property type="evidence" value="ECO:0007669"/>
    <property type="project" value="UniProtKB-SubCell"/>
</dbReference>
<evidence type="ECO:0000256" key="1">
    <source>
        <dbReference type="ARBA" id="ARBA00022490"/>
    </source>
</evidence>
<evidence type="ECO:0000256" key="5">
    <source>
        <dbReference type="HAMAP-Rule" id="MF_00651"/>
    </source>
</evidence>
<dbReference type="InterPro" id="IPR037027">
    <property type="entry name" value="YqgF/RNaseH-like_dom_sf"/>
</dbReference>
<protein>
    <recommendedName>
        <fullName evidence="5">Putative pre-16S rRNA nuclease</fullName>
        <ecNumber evidence="5">3.1.-.-</ecNumber>
    </recommendedName>
</protein>
<evidence type="ECO:0000313" key="8">
    <source>
        <dbReference type="Proteomes" id="UP000034489"/>
    </source>
</evidence>
<dbReference type="Proteomes" id="UP000034489">
    <property type="component" value="Unassembled WGS sequence"/>
</dbReference>
<dbReference type="InterPro" id="IPR005227">
    <property type="entry name" value="YqgF"/>
</dbReference>
<keyword evidence="3 5" id="KW-0540">Nuclease</keyword>
<keyword evidence="2 5" id="KW-0690">Ribosome biogenesis</keyword>
<dbReference type="GO" id="GO:0016788">
    <property type="term" value="F:hydrolase activity, acting on ester bonds"/>
    <property type="evidence" value="ECO:0007669"/>
    <property type="project" value="UniProtKB-UniRule"/>
</dbReference>
<comment type="subcellular location">
    <subcellularLocation>
        <location evidence="5">Cytoplasm</location>
    </subcellularLocation>
</comment>
<organism evidence="7 8">
    <name type="scientific">Candidatus Curtissbacteria bacterium GW2011_GWA1_40_24</name>
    <dbReference type="NCBI Taxonomy" id="1618406"/>
    <lineage>
        <taxon>Bacteria</taxon>
        <taxon>Candidatus Curtissiibacteriota</taxon>
    </lineage>
</organism>
<dbReference type="InterPro" id="IPR006641">
    <property type="entry name" value="YqgF/RNaseH-like_dom"/>
</dbReference>
<evidence type="ECO:0000256" key="3">
    <source>
        <dbReference type="ARBA" id="ARBA00022722"/>
    </source>
</evidence>
<keyword evidence="4 5" id="KW-0378">Hydrolase</keyword>
<dbReference type="PANTHER" id="PTHR33317:SF4">
    <property type="entry name" value="POLYNUCLEOTIDYL TRANSFERASE, RIBONUCLEASE H-LIKE SUPERFAMILY PROTEIN"/>
    <property type="match status" value="1"/>
</dbReference>
<accession>A0A0G0RSI8</accession>
<dbReference type="CDD" id="cd16964">
    <property type="entry name" value="YqgF"/>
    <property type="match status" value="1"/>
</dbReference>
<evidence type="ECO:0000259" key="6">
    <source>
        <dbReference type="SMART" id="SM00732"/>
    </source>
</evidence>
<reference evidence="7 8" key="1">
    <citation type="journal article" date="2015" name="Nature">
        <title>rRNA introns, odd ribosomes, and small enigmatic genomes across a large radiation of phyla.</title>
        <authorList>
            <person name="Brown C.T."/>
            <person name="Hug L.A."/>
            <person name="Thomas B.C."/>
            <person name="Sharon I."/>
            <person name="Castelle C.J."/>
            <person name="Singh A."/>
            <person name="Wilkins M.J."/>
            <person name="Williams K.H."/>
            <person name="Banfield J.F."/>
        </authorList>
    </citation>
    <scope>NUCLEOTIDE SEQUENCE [LARGE SCALE GENOMIC DNA]</scope>
</reference>
<dbReference type="GO" id="GO:0004518">
    <property type="term" value="F:nuclease activity"/>
    <property type="evidence" value="ECO:0007669"/>
    <property type="project" value="UniProtKB-KW"/>
</dbReference>
<dbReference type="Pfam" id="PF03652">
    <property type="entry name" value="RuvX"/>
    <property type="match status" value="1"/>
</dbReference>
<dbReference type="PATRIC" id="fig|1618406.3.peg.75"/>
<dbReference type="GO" id="GO:0000967">
    <property type="term" value="P:rRNA 5'-end processing"/>
    <property type="evidence" value="ECO:0007669"/>
    <property type="project" value="UniProtKB-UniRule"/>
</dbReference>
<dbReference type="EC" id="3.1.-.-" evidence="5"/>
<gene>
    <name evidence="7" type="ORF">UT92_C0002G0002</name>
</gene>
<comment type="similarity">
    <text evidence="5">Belongs to the YqgF HJR family.</text>
</comment>
<feature type="domain" description="YqgF/RNase H-like" evidence="6">
    <location>
        <begin position="1"/>
        <end position="93"/>
    </location>
</feature>
<evidence type="ECO:0000256" key="4">
    <source>
        <dbReference type="ARBA" id="ARBA00022801"/>
    </source>
</evidence>
<keyword evidence="1 5" id="KW-0963">Cytoplasm</keyword>
<dbReference type="HAMAP" id="MF_00651">
    <property type="entry name" value="Nuclease_YqgF"/>
    <property type="match status" value="1"/>
</dbReference>
<proteinExistence type="inferred from homology"/>